<reference evidence="2 3" key="1">
    <citation type="submission" date="2018-07" db="EMBL/GenBank/DDBJ databases">
        <title>Genomic Encyclopedia of Type Strains, Phase IV (KMG-IV): sequencing the most valuable type-strain genomes for metagenomic binning, comparative biology and taxonomic classification.</title>
        <authorList>
            <person name="Goeker M."/>
        </authorList>
    </citation>
    <scope>NUCLEOTIDE SEQUENCE [LARGE SCALE GENOMIC DNA]</scope>
    <source>
        <strain evidence="2 3">DSM 44952</strain>
    </source>
</reference>
<dbReference type="Pfam" id="PF21806">
    <property type="entry name" value="DUF6879"/>
    <property type="match status" value="1"/>
</dbReference>
<accession>A0A370H9Y3</accession>
<gene>
    <name evidence="2" type="ORF">DFR68_103718</name>
</gene>
<evidence type="ECO:0000313" key="2">
    <source>
        <dbReference type="EMBL" id="RDI53329.1"/>
    </source>
</evidence>
<dbReference type="AlphaFoldDB" id="A0A370H9Y3"/>
<evidence type="ECO:0000313" key="3">
    <source>
        <dbReference type="Proteomes" id="UP000255355"/>
    </source>
</evidence>
<organism evidence="2 3">
    <name type="scientific">Nocardia mexicana</name>
    <dbReference type="NCBI Taxonomy" id="279262"/>
    <lineage>
        <taxon>Bacteria</taxon>
        <taxon>Bacillati</taxon>
        <taxon>Actinomycetota</taxon>
        <taxon>Actinomycetes</taxon>
        <taxon>Mycobacteriales</taxon>
        <taxon>Nocardiaceae</taxon>
        <taxon>Nocardia</taxon>
    </lineage>
</organism>
<dbReference type="InterPro" id="IPR049244">
    <property type="entry name" value="DUF6879"/>
</dbReference>
<dbReference type="EMBL" id="QQAZ01000003">
    <property type="protein sequence ID" value="RDI53329.1"/>
    <property type="molecule type" value="Genomic_DNA"/>
</dbReference>
<dbReference type="Proteomes" id="UP000255355">
    <property type="component" value="Unassembled WGS sequence"/>
</dbReference>
<sequence>MQLLQGDSADDPFRACQRSAFHLEVRDAYATATESEPLRRFLNGEPTPADYAERPWVQFMRETIARGVTISRVRVVTEPHSDYQRWLLSITAGNVAAGEDIRYVPRHQAGDVPPDDWWLFDEQQVAFNLVDQDGRPAGMAVTTDPGVVGYCLTVRDRLWELAIPFADYAGVHARQ</sequence>
<proteinExistence type="predicted"/>
<feature type="domain" description="DUF6879" evidence="1">
    <location>
        <begin position="9"/>
        <end position="169"/>
    </location>
</feature>
<dbReference type="OrthoDB" id="3821358at2"/>
<protein>
    <recommendedName>
        <fullName evidence="1">DUF6879 domain-containing protein</fullName>
    </recommendedName>
</protein>
<dbReference type="RefSeq" id="WP_068012510.1">
    <property type="nucleotide sequence ID" value="NZ_QQAZ01000003.1"/>
</dbReference>
<evidence type="ECO:0000259" key="1">
    <source>
        <dbReference type="Pfam" id="PF21806"/>
    </source>
</evidence>
<keyword evidence="3" id="KW-1185">Reference proteome</keyword>
<comment type="caution">
    <text evidence="2">The sequence shown here is derived from an EMBL/GenBank/DDBJ whole genome shotgun (WGS) entry which is preliminary data.</text>
</comment>
<name>A0A370H9Y3_9NOCA</name>
<dbReference type="STRING" id="1210089.GCA_001613165_00112"/>